<evidence type="ECO:0000256" key="3">
    <source>
        <dbReference type="ARBA" id="ARBA00022598"/>
    </source>
</evidence>
<name>A0A1W9NZF5_UNCC3</name>
<keyword evidence="7 11" id="KW-0460">Magnesium</keyword>
<feature type="binding site" evidence="11">
    <location>
        <position position="378"/>
    </location>
    <ligand>
        <name>Mg(2+)</name>
        <dbReference type="ChEBI" id="CHEBI:18420"/>
        <note>shared with alpha subunit</note>
    </ligand>
</feature>
<dbReference type="InterPro" id="IPR005147">
    <property type="entry name" value="tRNA_synthase_B5-dom"/>
</dbReference>
<evidence type="ECO:0000259" key="12">
    <source>
        <dbReference type="PROSITE" id="PS51447"/>
    </source>
</evidence>
<dbReference type="InterPro" id="IPR009061">
    <property type="entry name" value="DNA-bd_dom_put_sf"/>
</dbReference>
<proteinExistence type="inferred from homology"/>
<dbReference type="InterPro" id="IPR005146">
    <property type="entry name" value="B3/B4_tRNA-bd"/>
</dbReference>
<dbReference type="SUPFAM" id="SSF55681">
    <property type="entry name" value="Class II aaRS and biotin synthetases"/>
    <property type="match status" value="1"/>
</dbReference>
<evidence type="ECO:0000256" key="10">
    <source>
        <dbReference type="ARBA" id="ARBA00049255"/>
    </source>
</evidence>
<dbReference type="STRING" id="1968527.B5M47_00815"/>
<comment type="cofactor">
    <cofactor evidence="11">
        <name>Mg(2+)</name>
        <dbReference type="ChEBI" id="CHEBI:18420"/>
    </cofactor>
    <text evidence="11">Binds 2 magnesium ions per tetramer.</text>
</comment>
<dbReference type="PROSITE" id="PS51483">
    <property type="entry name" value="B5"/>
    <property type="match status" value="1"/>
</dbReference>
<dbReference type="Proteomes" id="UP000192520">
    <property type="component" value="Unassembled WGS sequence"/>
</dbReference>
<evidence type="ECO:0000256" key="6">
    <source>
        <dbReference type="ARBA" id="ARBA00022840"/>
    </source>
</evidence>
<dbReference type="SUPFAM" id="SSF54991">
    <property type="entry name" value="Anticodon-binding domain of PheRS"/>
    <property type="match status" value="1"/>
</dbReference>
<keyword evidence="5 11" id="KW-0547">Nucleotide-binding</keyword>
<keyword evidence="11" id="KW-0963">Cytoplasm</keyword>
<feature type="binding site" evidence="11">
    <location>
        <position position="379"/>
    </location>
    <ligand>
        <name>Mg(2+)</name>
        <dbReference type="ChEBI" id="CHEBI:18420"/>
        <note>shared with alpha subunit</note>
    </ligand>
</feature>
<evidence type="ECO:0000256" key="7">
    <source>
        <dbReference type="ARBA" id="ARBA00022842"/>
    </source>
</evidence>
<sequence>MRIYSYHWYYLYISIIVKISYNLLKEFLPQLDKNPRELAEELSRKLAEVESVSKIGNDYILEIENKALTHRPDCFSHWGIAREISAFYKAKLESIPQRKMPPKSISVNKNLEINIQTSSCLRYIGGVLSVEVRKSPGWLQQFLKSMDLRPVNNVVDLTNYVMLKYGQPMHAYDADKLNIKNGKLKISVRQAKSTESLTTIDGKTHPLETSMMIIADHKKPIAIAGIMGGKETEITNKTSTIMLESANFEMYSIRKASSKLGIRTDASTRFEKGQDPALAAAGFKQTAALLKKHAGAQLISEIVDIYPRPRKQKTIILDTKRVKTFLGINLSLKQIVEYLNSLQLDVDEGSSLKNRQPLIKITIPTFRSDLSIEEDLLEEIARLYGFNNIKRDLPLRKISPTPLNKTIYFRRKIKNILRALGFNEIYNYSFTNEKVVSAAGLKAKNYLKLKNPLSRDHTLLRQSLVPGLLEKTAANLKYFDSFSLFEIGKHIIPSPTDKLPREIEHLALLKAAKELTPLRLYASLKGEIERLFRELNLDKFYFVPLNNNKGYPFPKDGRFHNNLSQVQLITAQNSTWGQLGIISPTILKNFGIQDAAVAAAEINLETLLKLSRDQKLYRPVYPHPEVKQDISIILNQKIGLDKLLEKIKESGGQLLKEAEIFDVFLDPQKMKKNEKSVAIHLTFQSPKGSLSHARVTELVGRIGKMIEKDLGGKVRR</sequence>
<dbReference type="Pfam" id="PF03484">
    <property type="entry name" value="B5"/>
    <property type="match status" value="1"/>
</dbReference>
<evidence type="ECO:0000256" key="1">
    <source>
        <dbReference type="ARBA" id="ARBA00008653"/>
    </source>
</evidence>
<organism evidence="14 15">
    <name type="scientific">candidate division CPR3 bacterium 4484_211</name>
    <dbReference type="NCBI Taxonomy" id="1968527"/>
    <lineage>
        <taxon>Bacteria</taxon>
        <taxon>Bacteria division CPR3</taxon>
    </lineage>
</organism>
<dbReference type="AlphaFoldDB" id="A0A1W9NZF5"/>
<dbReference type="GO" id="GO:0006432">
    <property type="term" value="P:phenylalanyl-tRNA aminoacylation"/>
    <property type="evidence" value="ECO:0007669"/>
    <property type="project" value="UniProtKB-UniRule"/>
</dbReference>
<evidence type="ECO:0000256" key="4">
    <source>
        <dbReference type="ARBA" id="ARBA00022723"/>
    </source>
</evidence>
<dbReference type="SUPFAM" id="SSF46955">
    <property type="entry name" value="Putative DNA-binding domain"/>
    <property type="match status" value="2"/>
</dbReference>
<dbReference type="GO" id="GO:0000287">
    <property type="term" value="F:magnesium ion binding"/>
    <property type="evidence" value="ECO:0007669"/>
    <property type="project" value="UniProtKB-UniRule"/>
</dbReference>
<evidence type="ECO:0000256" key="2">
    <source>
        <dbReference type="ARBA" id="ARBA00011209"/>
    </source>
</evidence>
<dbReference type="InterPro" id="IPR036690">
    <property type="entry name" value="Fdx_antiC-bd_sf"/>
</dbReference>
<dbReference type="PANTHER" id="PTHR10947:SF0">
    <property type="entry name" value="PHENYLALANINE--TRNA LIGASE BETA SUBUNIT"/>
    <property type="match status" value="1"/>
</dbReference>
<dbReference type="PANTHER" id="PTHR10947">
    <property type="entry name" value="PHENYLALANYL-TRNA SYNTHETASE BETA CHAIN AND LEUCINE-RICH REPEAT-CONTAINING PROTEIN 47"/>
    <property type="match status" value="1"/>
</dbReference>
<dbReference type="SUPFAM" id="SSF56037">
    <property type="entry name" value="PheT/TilS domain"/>
    <property type="match status" value="1"/>
</dbReference>
<dbReference type="SMART" id="SM00896">
    <property type="entry name" value="FDX-ACB"/>
    <property type="match status" value="1"/>
</dbReference>
<dbReference type="SMART" id="SM00874">
    <property type="entry name" value="B5"/>
    <property type="match status" value="1"/>
</dbReference>
<dbReference type="HAMAP" id="MF_00283">
    <property type="entry name" value="Phe_tRNA_synth_beta1"/>
    <property type="match status" value="1"/>
</dbReference>
<dbReference type="InterPro" id="IPR005121">
    <property type="entry name" value="Fdx_antiC-bd"/>
</dbReference>
<dbReference type="PROSITE" id="PS51447">
    <property type="entry name" value="FDX_ACB"/>
    <property type="match status" value="1"/>
</dbReference>
<accession>A0A1W9NZF5</accession>
<evidence type="ECO:0000256" key="9">
    <source>
        <dbReference type="ARBA" id="ARBA00023146"/>
    </source>
</evidence>
<dbReference type="Pfam" id="PF17759">
    <property type="entry name" value="tRNA_synthFbeta"/>
    <property type="match status" value="1"/>
</dbReference>
<keyword evidence="3 11" id="KW-0436">Ligase</keyword>
<dbReference type="GO" id="GO:0003723">
    <property type="term" value="F:RNA binding"/>
    <property type="evidence" value="ECO:0007669"/>
    <property type="project" value="InterPro"/>
</dbReference>
<comment type="subcellular location">
    <subcellularLocation>
        <location evidence="11">Cytoplasm</location>
    </subcellularLocation>
</comment>
<evidence type="ECO:0000313" key="15">
    <source>
        <dbReference type="Proteomes" id="UP000192520"/>
    </source>
</evidence>
<evidence type="ECO:0000313" key="14">
    <source>
        <dbReference type="EMBL" id="OQX51382.1"/>
    </source>
</evidence>
<keyword evidence="6 11" id="KW-0067">ATP-binding</keyword>
<comment type="caution">
    <text evidence="14">The sequence shown here is derived from an EMBL/GenBank/DDBJ whole genome shotgun (WGS) entry which is preliminary data.</text>
</comment>
<keyword evidence="4 11" id="KW-0479">Metal-binding</keyword>
<dbReference type="Gene3D" id="3.30.70.380">
    <property type="entry name" value="Ferrodoxin-fold anticodon-binding domain"/>
    <property type="match status" value="1"/>
</dbReference>
<dbReference type="InterPro" id="IPR045864">
    <property type="entry name" value="aa-tRNA-synth_II/BPL/LPL"/>
</dbReference>
<dbReference type="Gene3D" id="3.50.40.10">
    <property type="entry name" value="Phenylalanyl-trna Synthetase, Chain B, domain 3"/>
    <property type="match status" value="1"/>
</dbReference>
<dbReference type="EC" id="6.1.1.20" evidence="11"/>
<keyword evidence="8 11" id="KW-0648">Protein biosynthesis</keyword>
<dbReference type="Gene3D" id="3.30.930.10">
    <property type="entry name" value="Bira Bifunctional Protein, Domain 2"/>
    <property type="match status" value="1"/>
</dbReference>
<comment type="subunit">
    <text evidence="2 11">Tetramer of two alpha and two beta subunits.</text>
</comment>
<dbReference type="InterPro" id="IPR045060">
    <property type="entry name" value="Phe-tRNA-ligase_IIc_bsu"/>
</dbReference>
<dbReference type="Pfam" id="PF03483">
    <property type="entry name" value="B3_4"/>
    <property type="match status" value="1"/>
</dbReference>
<dbReference type="SMART" id="SM00873">
    <property type="entry name" value="B3_4"/>
    <property type="match status" value="1"/>
</dbReference>
<dbReference type="GO" id="GO:0009328">
    <property type="term" value="C:phenylalanine-tRNA ligase complex"/>
    <property type="evidence" value="ECO:0007669"/>
    <property type="project" value="TreeGrafter"/>
</dbReference>
<protein>
    <recommendedName>
        <fullName evidence="11">Phenylalanine--tRNA ligase beta subunit</fullName>
        <ecNumber evidence="11">6.1.1.20</ecNumber>
    </recommendedName>
    <alternativeName>
        <fullName evidence="11">Phenylalanyl-tRNA synthetase beta subunit</fullName>
        <shortName evidence="11">PheRS</shortName>
    </alternativeName>
</protein>
<dbReference type="InterPro" id="IPR004532">
    <property type="entry name" value="Phe-tRNA-ligase_IIc_bsu_bact"/>
</dbReference>
<evidence type="ECO:0000256" key="8">
    <source>
        <dbReference type="ARBA" id="ARBA00022917"/>
    </source>
</evidence>
<feature type="domain" description="FDX-ACB" evidence="12">
    <location>
        <begin position="621"/>
        <end position="715"/>
    </location>
</feature>
<evidence type="ECO:0000259" key="13">
    <source>
        <dbReference type="PROSITE" id="PS51483"/>
    </source>
</evidence>
<dbReference type="Gene3D" id="3.30.56.10">
    <property type="match status" value="2"/>
</dbReference>
<dbReference type="GO" id="GO:0005524">
    <property type="term" value="F:ATP binding"/>
    <property type="evidence" value="ECO:0007669"/>
    <property type="project" value="UniProtKB-UniRule"/>
</dbReference>
<dbReference type="NCBIfam" id="TIGR00472">
    <property type="entry name" value="pheT_bact"/>
    <property type="match status" value="1"/>
</dbReference>
<dbReference type="Pfam" id="PF03147">
    <property type="entry name" value="FDX-ACB"/>
    <property type="match status" value="1"/>
</dbReference>
<dbReference type="EMBL" id="MZGJ01000004">
    <property type="protein sequence ID" value="OQX51382.1"/>
    <property type="molecule type" value="Genomic_DNA"/>
</dbReference>
<feature type="binding site" evidence="11">
    <location>
        <position position="375"/>
    </location>
    <ligand>
        <name>Mg(2+)</name>
        <dbReference type="ChEBI" id="CHEBI:18420"/>
        <note>shared with alpha subunit</note>
    </ligand>
</feature>
<feature type="binding site" evidence="11">
    <location>
        <position position="369"/>
    </location>
    <ligand>
        <name>Mg(2+)</name>
        <dbReference type="ChEBI" id="CHEBI:18420"/>
        <note>shared with alpha subunit</note>
    </ligand>
</feature>
<comment type="similarity">
    <text evidence="1 11">Belongs to the phenylalanyl-tRNA synthetase beta subunit family. Type 1 subfamily.</text>
</comment>
<dbReference type="InterPro" id="IPR020825">
    <property type="entry name" value="Phe-tRNA_synthase-like_B3/B4"/>
</dbReference>
<reference evidence="15" key="1">
    <citation type="submission" date="2017-03" db="EMBL/GenBank/DDBJ databases">
        <title>Novel pathways for hydrocarbon cycling and metabolic interdependencies in hydrothermal sediment communities.</title>
        <authorList>
            <person name="Dombrowski N."/>
            <person name="Seitz K."/>
            <person name="Teske A."/>
            <person name="Baker B."/>
        </authorList>
    </citation>
    <scope>NUCLEOTIDE SEQUENCE [LARGE SCALE GENOMIC DNA]</scope>
</reference>
<dbReference type="InterPro" id="IPR041616">
    <property type="entry name" value="PheRS_beta_core"/>
</dbReference>
<evidence type="ECO:0000256" key="11">
    <source>
        <dbReference type="HAMAP-Rule" id="MF_00283"/>
    </source>
</evidence>
<dbReference type="GO" id="GO:0004826">
    <property type="term" value="F:phenylalanine-tRNA ligase activity"/>
    <property type="evidence" value="ECO:0007669"/>
    <property type="project" value="UniProtKB-UniRule"/>
</dbReference>
<evidence type="ECO:0000256" key="5">
    <source>
        <dbReference type="ARBA" id="ARBA00022741"/>
    </source>
</evidence>
<comment type="catalytic activity">
    <reaction evidence="10 11">
        <text>tRNA(Phe) + L-phenylalanine + ATP = L-phenylalanyl-tRNA(Phe) + AMP + diphosphate + H(+)</text>
        <dbReference type="Rhea" id="RHEA:19413"/>
        <dbReference type="Rhea" id="RHEA-COMP:9668"/>
        <dbReference type="Rhea" id="RHEA-COMP:9699"/>
        <dbReference type="ChEBI" id="CHEBI:15378"/>
        <dbReference type="ChEBI" id="CHEBI:30616"/>
        <dbReference type="ChEBI" id="CHEBI:33019"/>
        <dbReference type="ChEBI" id="CHEBI:58095"/>
        <dbReference type="ChEBI" id="CHEBI:78442"/>
        <dbReference type="ChEBI" id="CHEBI:78531"/>
        <dbReference type="ChEBI" id="CHEBI:456215"/>
        <dbReference type="EC" id="6.1.1.20"/>
    </reaction>
</comment>
<gene>
    <name evidence="11" type="primary">pheT</name>
    <name evidence="14" type="ORF">B5M47_00815</name>
</gene>
<feature type="domain" description="B5" evidence="13">
    <location>
        <begin position="310"/>
        <end position="391"/>
    </location>
</feature>
<keyword evidence="9 11" id="KW-0030">Aminoacyl-tRNA synthetase</keyword>